<evidence type="ECO:0000313" key="10">
    <source>
        <dbReference type="EMBL" id="CAA9280637.1"/>
    </source>
</evidence>
<dbReference type="InterPro" id="IPR044669">
    <property type="entry name" value="YneE/VCCN1/2-like"/>
</dbReference>
<keyword evidence="4 9" id="KW-0812">Transmembrane</keyword>
<evidence type="ECO:0000256" key="6">
    <source>
        <dbReference type="ARBA" id="ARBA00023065"/>
    </source>
</evidence>
<comment type="similarity">
    <text evidence="8">Belongs to the anion channel-forming bestrophin (TC 1.A.46) family.</text>
</comment>
<proteinExistence type="inferred from homology"/>
<keyword evidence="5 9" id="KW-1133">Transmembrane helix</keyword>
<dbReference type="PANTHER" id="PTHR33281:SF19">
    <property type="entry name" value="VOLTAGE-DEPENDENT ANION CHANNEL-FORMING PROTEIN YNEE"/>
    <property type="match status" value="1"/>
</dbReference>
<evidence type="ECO:0000256" key="7">
    <source>
        <dbReference type="ARBA" id="ARBA00023136"/>
    </source>
</evidence>
<dbReference type="Pfam" id="PF25539">
    <property type="entry name" value="Bestrophin_2"/>
    <property type="match status" value="1"/>
</dbReference>
<organism evidence="10">
    <name type="scientific">uncultured Adhaeribacter sp</name>
    <dbReference type="NCBI Taxonomy" id="448109"/>
    <lineage>
        <taxon>Bacteria</taxon>
        <taxon>Pseudomonadati</taxon>
        <taxon>Bacteroidota</taxon>
        <taxon>Cytophagia</taxon>
        <taxon>Cytophagales</taxon>
        <taxon>Hymenobacteraceae</taxon>
        <taxon>Adhaeribacter</taxon>
        <taxon>environmental samples</taxon>
    </lineage>
</organism>
<dbReference type="EMBL" id="CADCTJ010001029">
    <property type="protein sequence ID" value="CAA9280637.1"/>
    <property type="molecule type" value="Genomic_DNA"/>
</dbReference>
<keyword evidence="2" id="KW-0813">Transport</keyword>
<dbReference type="GO" id="GO:0005254">
    <property type="term" value="F:chloride channel activity"/>
    <property type="evidence" value="ECO:0007669"/>
    <property type="project" value="InterPro"/>
</dbReference>
<keyword evidence="7 9" id="KW-0472">Membrane</keyword>
<accession>A0A6J4JHJ7</accession>
<evidence type="ECO:0000256" key="1">
    <source>
        <dbReference type="ARBA" id="ARBA00004651"/>
    </source>
</evidence>
<dbReference type="GO" id="GO:0005886">
    <property type="term" value="C:plasma membrane"/>
    <property type="evidence" value="ECO:0007669"/>
    <property type="project" value="UniProtKB-SubCell"/>
</dbReference>
<evidence type="ECO:0000256" key="4">
    <source>
        <dbReference type="ARBA" id="ARBA00022692"/>
    </source>
</evidence>
<keyword evidence="3" id="KW-1003">Cell membrane</keyword>
<evidence type="ECO:0000256" key="9">
    <source>
        <dbReference type="SAM" id="Phobius"/>
    </source>
</evidence>
<evidence type="ECO:0000256" key="8">
    <source>
        <dbReference type="ARBA" id="ARBA00034708"/>
    </source>
</evidence>
<protein>
    <submittedName>
        <fullName evidence="10">Probable membrane protein STY1534</fullName>
    </submittedName>
</protein>
<name>A0A6J4JHJ7_9BACT</name>
<evidence type="ECO:0000256" key="5">
    <source>
        <dbReference type="ARBA" id="ARBA00022989"/>
    </source>
</evidence>
<evidence type="ECO:0000256" key="3">
    <source>
        <dbReference type="ARBA" id="ARBA00022475"/>
    </source>
</evidence>
<feature type="transmembrane region" description="Helical" evidence="9">
    <location>
        <begin position="21"/>
        <end position="41"/>
    </location>
</feature>
<comment type="subcellular location">
    <subcellularLocation>
        <location evidence="1">Cell membrane</location>
        <topology evidence="1">Multi-pass membrane protein</topology>
    </subcellularLocation>
</comment>
<gene>
    <name evidence="10" type="ORF">AVDCRST_MAG95-3282</name>
</gene>
<reference evidence="10" key="1">
    <citation type="submission" date="2020-02" db="EMBL/GenBank/DDBJ databases">
        <authorList>
            <person name="Meier V. D."/>
        </authorList>
    </citation>
    <scope>NUCLEOTIDE SEQUENCE</scope>
    <source>
        <strain evidence="10">AVDCRST_MAG95</strain>
    </source>
</reference>
<evidence type="ECO:0000256" key="2">
    <source>
        <dbReference type="ARBA" id="ARBA00022448"/>
    </source>
</evidence>
<dbReference type="AlphaFoldDB" id="A0A6J4JHJ7"/>
<sequence>MVIYDTKKWFGSMANFYRSYVIKRLLIITFWMGAFTTVLAVVSQEWLPFTIKFNSGIFSLLGIVLSIVLVFRTNSAYDRWWEGRRQWGDLVNNSRNLSMLLQATLPATDVKGRRFFCAYISSYALALQEHLRDGVKPAELTGLSPEEQAGFAQVSHIPNQLLLRMYRQLTQTYRRGDLSDAELINVKTHLEALANITGACERIRKTPIPFSYSVFIKTFILVYCTLLPIGLLPDFGYFTIPIVMFVFYAFAGLEMMAQEIEEPFGLDCNDLPIGDIALNIGKNVQEILGMPEIKTPEVEDKLYAKVF</sequence>
<keyword evidence="6" id="KW-0406">Ion transport</keyword>
<dbReference type="PANTHER" id="PTHR33281">
    <property type="entry name" value="UPF0187 PROTEIN YNEE"/>
    <property type="match status" value="1"/>
</dbReference>
<feature type="transmembrane region" description="Helical" evidence="9">
    <location>
        <begin position="210"/>
        <end position="229"/>
    </location>
</feature>
<feature type="transmembrane region" description="Helical" evidence="9">
    <location>
        <begin position="235"/>
        <end position="253"/>
    </location>
</feature>
<feature type="transmembrane region" description="Helical" evidence="9">
    <location>
        <begin position="53"/>
        <end position="71"/>
    </location>
</feature>